<dbReference type="AlphaFoldDB" id="A0A0J8D8D8"/>
<dbReference type="STRING" id="1121307.CLCY_17c00140"/>
<comment type="caution">
    <text evidence="1">The sequence shown here is derived from an EMBL/GenBank/DDBJ whole genome shotgun (WGS) entry which is preliminary data.</text>
</comment>
<name>A0A0J8D8D8_CLOCY</name>
<evidence type="ECO:0000313" key="1">
    <source>
        <dbReference type="EMBL" id="KMT22320.1"/>
    </source>
</evidence>
<dbReference type="RefSeq" id="WP_048570134.1">
    <property type="nucleotide sequence ID" value="NZ_LFVU01000023.1"/>
</dbReference>
<dbReference type="EMBL" id="LFVU01000023">
    <property type="protein sequence ID" value="KMT22320.1"/>
    <property type="molecule type" value="Genomic_DNA"/>
</dbReference>
<sequence>MYKKVLSLYFLDSNEEVHRINIPEVKDTITSAEIRALAELIVDSDVFGFENAQMVKAVSAKVIETSTTEITY</sequence>
<dbReference type="Pfam" id="PF11148">
    <property type="entry name" value="DUF2922"/>
    <property type="match status" value="1"/>
</dbReference>
<dbReference type="Proteomes" id="UP000036756">
    <property type="component" value="Unassembled WGS sequence"/>
</dbReference>
<dbReference type="PATRIC" id="fig|1121307.3.peg.341"/>
<keyword evidence="2" id="KW-1185">Reference proteome</keyword>
<gene>
    <name evidence="1" type="ORF">CLCY_17c00140</name>
</gene>
<proteinExistence type="predicted"/>
<protein>
    <recommendedName>
        <fullName evidence="3">DUF2922 domain-containing protein</fullName>
    </recommendedName>
</protein>
<evidence type="ECO:0008006" key="3">
    <source>
        <dbReference type="Google" id="ProtNLM"/>
    </source>
</evidence>
<accession>A0A0J8D8D8</accession>
<reference evidence="1 2" key="1">
    <citation type="submission" date="2015-06" db="EMBL/GenBank/DDBJ databases">
        <title>Draft genome sequence of the purine-degrading Clostridium cylindrosporum HC-1 (DSM 605).</title>
        <authorList>
            <person name="Poehlein A."/>
            <person name="Schiel-Bengelsdorf B."/>
            <person name="Bengelsdorf F."/>
            <person name="Daniel R."/>
            <person name="Duerre P."/>
        </authorList>
    </citation>
    <scope>NUCLEOTIDE SEQUENCE [LARGE SCALE GENOMIC DNA]</scope>
    <source>
        <strain evidence="1 2">DSM 605</strain>
    </source>
</reference>
<evidence type="ECO:0000313" key="2">
    <source>
        <dbReference type="Proteomes" id="UP000036756"/>
    </source>
</evidence>
<dbReference type="InterPro" id="IPR021321">
    <property type="entry name" value="DUF2922"/>
</dbReference>
<organism evidence="1 2">
    <name type="scientific">Clostridium cylindrosporum DSM 605</name>
    <dbReference type="NCBI Taxonomy" id="1121307"/>
    <lineage>
        <taxon>Bacteria</taxon>
        <taxon>Bacillati</taxon>
        <taxon>Bacillota</taxon>
        <taxon>Clostridia</taxon>
        <taxon>Eubacteriales</taxon>
        <taxon>Clostridiaceae</taxon>
        <taxon>Clostridium</taxon>
    </lineage>
</organism>